<protein>
    <submittedName>
        <fullName evidence="1">Uncharacterized protein</fullName>
    </submittedName>
</protein>
<accession>A0AAP0NYX1</accession>
<keyword evidence="2" id="KW-1185">Reference proteome</keyword>
<reference evidence="1 2" key="1">
    <citation type="submission" date="2024-01" db="EMBL/GenBank/DDBJ databases">
        <title>Genome assemblies of Stephania.</title>
        <authorList>
            <person name="Yang L."/>
        </authorList>
    </citation>
    <scope>NUCLEOTIDE SEQUENCE [LARGE SCALE GENOMIC DNA]</scope>
    <source>
        <strain evidence="1">QJT</strain>
        <tissue evidence="1">Leaf</tissue>
    </source>
</reference>
<dbReference type="AlphaFoldDB" id="A0AAP0NYX1"/>
<evidence type="ECO:0000313" key="1">
    <source>
        <dbReference type="EMBL" id="KAK9123564.1"/>
    </source>
</evidence>
<dbReference type="EMBL" id="JBBNAE010000005">
    <property type="protein sequence ID" value="KAK9123564.1"/>
    <property type="molecule type" value="Genomic_DNA"/>
</dbReference>
<evidence type="ECO:0000313" key="2">
    <source>
        <dbReference type="Proteomes" id="UP001417504"/>
    </source>
</evidence>
<organism evidence="1 2">
    <name type="scientific">Stephania japonica</name>
    <dbReference type="NCBI Taxonomy" id="461633"/>
    <lineage>
        <taxon>Eukaryota</taxon>
        <taxon>Viridiplantae</taxon>
        <taxon>Streptophyta</taxon>
        <taxon>Embryophyta</taxon>
        <taxon>Tracheophyta</taxon>
        <taxon>Spermatophyta</taxon>
        <taxon>Magnoliopsida</taxon>
        <taxon>Ranunculales</taxon>
        <taxon>Menispermaceae</taxon>
        <taxon>Menispermoideae</taxon>
        <taxon>Cissampelideae</taxon>
        <taxon>Stephania</taxon>
    </lineage>
</organism>
<dbReference type="Proteomes" id="UP001417504">
    <property type="component" value="Unassembled WGS sequence"/>
</dbReference>
<sequence length="69" mass="7655">MNFDFNEKIQQTPDSVRARRRKICKLALGVLIIVNPKSNLGFVHGVSDINLANIRSSVNDQVHGPSTSH</sequence>
<gene>
    <name evidence="1" type="ORF">Sjap_013166</name>
</gene>
<comment type="caution">
    <text evidence="1">The sequence shown here is derived from an EMBL/GenBank/DDBJ whole genome shotgun (WGS) entry which is preliminary data.</text>
</comment>
<proteinExistence type="predicted"/>
<name>A0AAP0NYX1_9MAGN</name>